<dbReference type="Proteomes" id="UP000075881">
    <property type="component" value="Unassembled WGS sequence"/>
</dbReference>
<feature type="region of interest" description="Disordered" evidence="1">
    <location>
        <begin position="1"/>
        <end position="66"/>
    </location>
</feature>
<feature type="compositionally biased region" description="Basic residues" evidence="1">
    <location>
        <begin position="1"/>
        <end position="11"/>
    </location>
</feature>
<evidence type="ECO:0000313" key="3">
    <source>
        <dbReference type="Proteomes" id="UP000075881"/>
    </source>
</evidence>
<feature type="compositionally biased region" description="Polar residues" evidence="1">
    <location>
        <begin position="18"/>
        <end position="45"/>
    </location>
</feature>
<proteinExistence type="predicted"/>
<dbReference type="AlphaFoldDB" id="A0A182KDY9"/>
<feature type="compositionally biased region" description="Polar residues" evidence="1">
    <location>
        <begin position="57"/>
        <end position="66"/>
    </location>
</feature>
<evidence type="ECO:0000256" key="1">
    <source>
        <dbReference type="SAM" id="MobiDB-lite"/>
    </source>
</evidence>
<evidence type="ECO:0000313" key="2">
    <source>
        <dbReference type="EnsemblMetazoa" id="ACHR008976-PA"/>
    </source>
</evidence>
<accession>A0A182KDY9</accession>
<reference evidence="3" key="1">
    <citation type="submission" date="2013-03" db="EMBL/GenBank/DDBJ databases">
        <title>The Genome Sequence of Anopheles christyi ACHKN1017.</title>
        <authorList>
            <consortium name="The Broad Institute Genomics Platform"/>
            <person name="Neafsey D.E."/>
            <person name="Besansky N."/>
            <person name="Walker B."/>
            <person name="Young S.K."/>
            <person name="Zeng Q."/>
            <person name="Gargeya S."/>
            <person name="Fitzgerald M."/>
            <person name="Haas B."/>
            <person name="Abouelleil A."/>
            <person name="Allen A.W."/>
            <person name="Alvarado L."/>
            <person name="Arachchi H.M."/>
            <person name="Berlin A.M."/>
            <person name="Chapman S.B."/>
            <person name="Gainer-Dewar J."/>
            <person name="Goldberg J."/>
            <person name="Griggs A."/>
            <person name="Gujja S."/>
            <person name="Hansen M."/>
            <person name="Howarth C."/>
            <person name="Imamovic A."/>
            <person name="Ireland A."/>
            <person name="Larimer J."/>
            <person name="McCowan C."/>
            <person name="Murphy C."/>
            <person name="Pearson M."/>
            <person name="Poon T.W."/>
            <person name="Priest M."/>
            <person name="Roberts A."/>
            <person name="Saif S."/>
            <person name="Shea T."/>
            <person name="Sisk P."/>
            <person name="Sykes S."/>
            <person name="Wortman J."/>
            <person name="Nusbaum C."/>
            <person name="Birren B."/>
        </authorList>
    </citation>
    <scope>NUCLEOTIDE SEQUENCE [LARGE SCALE GENOMIC DNA]</scope>
    <source>
        <strain evidence="3">ACHKN1017</strain>
    </source>
</reference>
<name>A0A182KDY9_9DIPT</name>
<dbReference type="VEuPathDB" id="VectorBase:ACHR008976"/>
<dbReference type="EnsemblMetazoa" id="ACHR008976-RA">
    <property type="protein sequence ID" value="ACHR008976-PA"/>
    <property type="gene ID" value="ACHR008976"/>
</dbReference>
<keyword evidence="3" id="KW-1185">Reference proteome</keyword>
<organism evidence="2 3">
    <name type="scientific">Anopheles christyi</name>
    <dbReference type="NCBI Taxonomy" id="43041"/>
    <lineage>
        <taxon>Eukaryota</taxon>
        <taxon>Metazoa</taxon>
        <taxon>Ecdysozoa</taxon>
        <taxon>Arthropoda</taxon>
        <taxon>Hexapoda</taxon>
        <taxon>Insecta</taxon>
        <taxon>Pterygota</taxon>
        <taxon>Neoptera</taxon>
        <taxon>Endopterygota</taxon>
        <taxon>Diptera</taxon>
        <taxon>Nematocera</taxon>
        <taxon>Culicoidea</taxon>
        <taxon>Culicidae</taxon>
        <taxon>Anophelinae</taxon>
        <taxon>Anopheles</taxon>
    </lineage>
</organism>
<protein>
    <submittedName>
        <fullName evidence="2">Uncharacterized protein</fullName>
    </submittedName>
</protein>
<reference evidence="2" key="2">
    <citation type="submission" date="2020-05" db="UniProtKB">
        <authorList>
            <consortium name="EnsemblMetazoa"/>
        </authorList>
    </citation>
    <scope>IDENTIFICATION</scope>
    <source>
        <strain evidence="2">ACHKN1017</strain>
    </source>
</reference>
<sequence>MRRRSVGRSLRKLLPPKTHSSPSVCSKSSTRTTLVPSRYRNSSMPFISLPDSRQRTKLSSSSKCMI</sequence>